<dbReference type="InterPro" id="IPR011604">
    <property type="entry name" value="PDDEXK-like_dom_sf"/>
</dbReference>
<accession>A0A1N7FY06</accession>
<evidence type="ECO:0000256" key="10">
    <source>
        <dbReference type="ARBA" id="ARBA00023204"/>
    </source>
</evidence>
<dbReference type="InterPro" id="IPR014017">
    <property type="entry name" value="DNA_helicase_UvrD-like_C"/>
</dbReference>
<evidence type="ECO:0000313" key="19">
    <source>
        <dbReference type="Proteomes" id="UP000186218"/>
    </source>
</evidence>
<keyword evidence="3 15" id="KW-0547">Nucleotide-binding</keyword>
<comment type="catalytic activity">
    <reaction evidence="14">
        <text>ATP + H2O = ADP + phosphate + H(+)</text>
        <dbReference type="Rhea" id="RHEA:13065"/>
        <dbReference type="ChEBI" id="CHEBI:15377"/>
        <dbReference type="ChEBI" id="CHEBI:15378"/>
        <dbReference type="ChEBI" id="CHEBI:30616"/>
        <dbReference type="ChEBI" id="CHEBI:43474"/>
        <dbReference type="ChEBI" id="CHEBI:456216"/>
        <dbReference type="EC" id="5.6.2.4"/>
    </reaction>
</comment>
<gene>
    <name evidence="18" type="ORF">SAMN05445060_2404</name>
</gene>
<evidence type="ECO:0000256" key="4">
    <source>
        <dbReference type="ARBA" id="ARBA00022763"/>
    </source>
</evidence>
<feature type="binding site" evidence="15">
    <location>
        <begin position="61"/>
        <end position="68"/>
    </location>
    <ligand>
        <name>ATP</name>
        <dbReference type="ChEBI" id="CHEBI:30616"/>
    </ligand>
</feature>
<dbReference type="RefSeq" id="WP_076479741.1">
    <property type="nucleotide sequence ID" value="NZ_FTNT01000006.1"/>
</dbReference>
<evidence type="ECO:0000256" key="15">
    <source>
        <dbReference type="PROSITE-ProRule" id="PRU00560"/>
    </source>
</evidence>
<name>A0A1N7FY06_9NOCA</name>
<dbReference type="InterPro" id="IPR038726">
    <property type="entry name" value="PDDEXK_AddAB-type"/>
</dbReference>
<evidence type="ECO:0000256" key="13">
    <source>
        <dbReference type="ARBA" id="ARBA00034808"/>
    </source>
</evidence>
<evidence type="ECO:0000256" key="14">
    <source>
        <dbReference type="ARBA" id="ARBA00048988"/>
    </source>
</evidence>
<dbReference type="GO" id="GO:0004527">
    <property type="term" value="F:exonuclease activity"/>
    <property type="evidence" value="ECO:0007669"/>
    <property type="project" value="UniProtKB-KW"/>
</dbReference>
<dbReference type="PANTHER" id="PTHR11070:SF59">
    <property type="entry name" value="DNA 3'-5' HELICASE"/>
    <property type="match status" value="1"/>
</dbReference>
<dbReference type="Pfam" id="PF13361">
    <property type="entry name" value="UvrD_C"/>
    <property type="match status" value="1"/>
</dbReference>
<keyword evidence="6 15" id="KW-0347">Helicase</keyword>
<dbReference type="Proteomes" id="UP000186218">
    <property type="component" value="Unassembled WGS sequence"/>
</dbReference>
<dbReference type="Pfam" id="PF12705">
    <property type="entry name" value="PDDEXK_1"/>
    <property type="match status" value="1"/>
</dbReference>
<dbReference type="InterPro" id="IPR027417">
    <property type="entry name" value="P-loop_NTPase"/>
</dbReference>
<feature type="domain" description="UvrD-like helicase ATP-binding" evidence="16">
    <location>
        <begin position="40"/>
        <end position="350"/>
    </location>
</feature>
<dbReference type="EC" id="5.6.2.4" evidence="13"/>
<dbReference type="InterPro" id="IPR013986">
    <property type="entry name" value="DExx_box_DNA_helicase_dom_sf"/>
</dbReference>
<dbReference type="PROSITE" id="PS51217">
    <property type="entry name" value="UVRD_HELICASE_CTER"/>
    <property type="match status" value="1"/>
</dbReference>
<sequence>MSMRGHTRPRGAEVHIELVSAPVTDPVRRRWTGPAADLITGPVTARRPESAPGWDPVVVHGGPGTGKTSLLVDVAIARLTEPSVDPESVLVLAGSRRAAVELREQITAGVLRGGGARGSRATREPVVRTVHSYAFSVLRLQAAALDLPAPRLITGSEQDAVLRELLAGDLADGATRWPPRLRPALATAGFAQALRDLMLRAAERGVGPDDLVELGRAHEREEWVAAGRAYRQYEETTLLRAAVGVDSPQTAAVDAAELIGAAMGALATDDVLLRRERGRVRHLLVDDAQHLDPQAAGLIRLIGTGADTAVVAADTDQSVYGFRGASPAFVTDLLDDGRRAVVLDTSFRSSPEVLAVGAAVARRLPGARPHPWPVVARDSDAGTATVAVYSSTAKEATAVADLMRRAHLFDGVPWSRMAVVVRSVPRAAPALRRAMRSAGVPVVVPTTEIPLARQRAVAALLLSLRAVEHRLDPDEVTQLLAGPIGGADPTVLRRLRRGLRRAVTAGGRDDQRTSAELIVDVIARAADRPDEPDPVLTALTPAERGPIDRVVGVVRAAATGRTARRGVEEVLWEAWNATRLGPRWSATALRGGPGADQADRDLDAVVALFDAAADFTDSLPAATLGGFVDHIHRLQITGESRSRHADLEAVTIVSAHAAAGREWDVVAVAGVLDGLWPSLRSRGSILGTPALIDLLDGIASDAVDTLSRNAVALADERRLLLVACTRARRSLAVTAVDDGGGDAAPSRFVGELVAALRGTGTDLDADVLTDDEHESVELPVDPGVRRVLSLPSLVAALRSAVCTDPDSDRRRAAAAELARLADAGVPGAHPRDWYGLADPSTDVPLWVPENGPVVLSPSNVEALQRCSLRWMLERHGGRDGDAAPAITGTLVHTLVQAVAGEIPPDEVTAALREVWDRVDTGAAWFSAHELARTETMLVNFQNWLRLSRDDLDEVGVEVDVDAILPAVDADPAARSDAVPAQSDPEVRLRGRIDRLERDRDGRLVVVDVKTAKTTISAADGAEHPQLATYQLALELGGVAGQQAVPGGGQLVYVNNSNQKTGAAVREQPALTPELVDVWRQLVRGAARGTVGPVYHATPNPGCGHCPLHTSCPAKLPGKSVIDD</sequence>
<evidence type="ECO:0000256" key="1">
    <source>
        <dbReference type="ARBA" id="ARBA00009922"/>
    </source>
</evidence>
<dbReference type="SUPFAM" id="SSF52540">
    <property type="entry name" value="P-loop containing nucleoside triphosphate hydrolases"/>
    <property type="match status" value="1"/>
</dbReference>
<reference evidence="18 19" key="1">
    <citation type="submission" date="2017-01" db="EMBL/GenBank/DDBJ databases">
        <authorList>
            <person name="Mah S.A."/>
            <person name="Swanson W.J."/>
            <person name="Moy G.W."/>
            <person name="Vacquier V.D."/>
        </authorList>
    </citation>
    <scope>NUCLEOTIDE SEQUENCE [LARGE SCALE GENOMIC DNA]</scope>
    <source>
        <strain evidence="18 19">CPCC 203464</strain>
    </source>
</reference>
<dbReference type="Pfam" id="PF00580">
    <property type="entry name" value="UvrD-helicase"/>
    <property type="match status" value="1"/>
</dbReference>
<evidence type="ECO:0000256" key="7">
    <source>
        <dbReference type="ARBA" id="ARBA00022839"/>
    </source>
</evidence>
<dbReference type="STRING" id="1344003.SAMN05445060_2404"/>
<dbReference type="Gene3D" id="1.10.10.160">
    <property type="match status" value="1"/>
</dbReference>
<evidence type="ECO:0000256" key="6">
    <source>
        <dbReference type="ARBA" id="ARBA00022806"/>
    </source>
</evidence>
<evidence type="ECO:0000256" key="11">
    <source>
        <dbReference type="ARBA" id="ARBA00023235"/>
    </source>
</evidence>
<keyword evidence="9" id="KW-0238">DNA-binding</keyword>
<dbReference type="Gene3D" id="3.90.320.10">
    <property type="match status" value="1"/>
</dbReference>
<dbReference type="InterPro" id="IPR014016">
    <property type="entry name" value="UvrD-like_ATP-bd"/>
</dbReference>
<dbReference type="GO" id="GO:0000725">
    <property type="term" value="P:recombinational repair"/>
    <property type="evidence" value="ECO:0007669"/>
    <property type="project" value="TreeGrafter"/>
</dbReference>
<evidence type="ECO:0000256" key="9">
    <source>
        <dbReference type="ARBA" id="ARBA00023125"/>
    </source>
</evidence>
<protein>
    <recommendedName>
        <fullName evidence="13">DNA 3'-5' helicase</fullName>
        <ecNumber evidence="13">5.6.2.4</ecNumber>
    </recommendedName>
</protein>
<dbReference type="OrthoDB" id="5240387at2"/>
<dbReference type="PROSITE" id="PS51198">
    <property type="entry name" value="UVRD_HELICASE_ATP_BIND"/>
    <property type="match status" value="1"/>
</dbReference>
<evidence type="ECO:0000256" key="3">
    <source>
        <dbReference type="ARBA" id="ARBA00022741"/>
    </source>
</evidence>
<dbReference type="PANTHER" id="PTHR11070">
    <property type="entry name" value="UVRD / RECB / PCRA DNA HELICASE FAMILY MEMBER"/>
    <property type="match status" value="1"/>
</dbReference>
<evidence type="ECO:0000256" key="5">
    <source>
        <dbReference type="ARBA" id="ARBA00022801"/>
    </source>
</evidence>
<keyword evidence="11" id="KW-0413">Isomerase</keyword>
<evidence type="ECO:0000256" key="12">
    <source>
        <dbReference type="ARBA" id="ARBA00034617"/>
    </source>
</evidence>
<proteinExistence type="inferred from homology"/>
<dbReference type="GO" id="GO:0043138">
    <property type="term" value="F:3'-5' DNA helicase activity"/>
    <property type="evidence" value="ECO:0007669"/>
    <property type="project" value="UniProtKB-EC"/>
</dbReference>
<keyword evidence="7" id="KW-0269">Exonuclease</keyword>
<evidence type="ECO:0000313" key="18">
    <source>
        <dbReference type="EMBL" id="SIS05263.1"/>
    </source>
</evidence>
<evidence type="ECO:0000256" key="8">
    <source>
        <dbReference type="ARBA" id="ARBA00022840"/>
    </source>
</evidence>
<evidence type="ECO:0000259" key="17">
    <source>
        <dbReference type="PROSITE" id="PS51217"/>
    </source>
</evidence>
<keyword evidence="4" id="KW-0227">DNA damage</keyword>
<comment type="similarity">
    <text evidence="1">Belongs to the helicase family. UvrD subfamily.</text>
</comment>
<dbReference type="GO" id="GO:0003677">
    <property type="term" value="F:DNA binding"/>
    <property type="evidence" value="ECO:0007669"/>
    <property type="project" value="UniProtKB-KW"/>
</dbReference>
<comment type="catalytic activity">
    <reaction evidence="12">
        <text>Couples ATP hydrolysis with the unwinding of duplex DNA by translocating in the 3'-5' direction.</text>
        <dbReference type="EC" id="5.6.2.4"/>
    </reaction>
</comment>
<dbReference type="GO" id="GO:0005829">
    <property type="term" value="C:cytosol"/>
    <property type="evidence" value="ECO:0007669"/>
    <property type="project" value="TreeGrafter"/>
</dbReference>
<organism evidence="18 19">
    <name type="scientific">Williamsia sterculiae</name>
    <dbReference type="NCBI Taxonomy" id="1344003"/>
    <lineage>
        <taxon>Bacteria</taxon>
        <taxon>Bacillati</taxon>
        <taxon>Actinomycetota</taxon>
        <taxon>Actinomycetes</taxon>
        <taxon>Mycobacteriales</taxon>
        <taxon>Nocardiaceae</taxon>
        <taxon>Williamsia</taxon>
    </lineage>
</organism>
<dbReference type="AlphaFoldDB" id="A0A1N7FY06"/>
<evidence type="ECO:0000259" key="16">
    <source>
        <dbReference type="PROSITE" id="PS51198"/>
    </source>
</evidence>
<evidence type="ECO:0000256" key="2">
    <source>
        <dbReference type="ARBA" id="ARBA00022722"/>
    </source>
</evidence>
<keyword evidence="2" id="KW-0540">Nuclease</keyword>
<keyword evidence="19" id="KW-1185">Reference proteome</keyword>
<feature type="domain" description="UvrD-like helicase C-terminal" evidence="17">
    <location>
        <begin position="351"/>
        <end position="660"/>
    </location>
</feature>
<keyword evidence="5 15" id="KW-0378">Hydrolase</keyword>
<keyword evidence="8 15" id="KW-0067">ATP-binding</keyword>
<keyword evidence="10" id="KW-0234">DNA repair</keyword>
<dbReference type="EMBL" id="FTNT01000006">
    <property type="protein sequence ID" value="SIS05263.1"/>
    <property type="molecule type" value="Genomic_DNA"/>
</dbReference>
<dbReference type="GO" id="GO:0033202">
    <property type="term" value="C:DNA helicase complex"/>
    <property type="evidence" value="ECO:0007669"/>
    <property type="project" value="TreeGrafter"/>
</dbReference>
<dbReference type="InterPro" id="IPR000212">
    <property type="entry name" value="DNA_helicase_UvrD/REP"/>
</dbReference>
<dbReference type="Gene3D" id="1.10.486.10">
    <property type="entry name" value="PCRA, domain 4"/>
    <property type="match status" value="1"/>
</dbReference>
<dbReference type="GO" id="GO:0005524">
    <property type="term" value="F:ATP binding"/>
    <property type="evidence" value="ECO:0007669"/>
    <property type="project" value="UniProtKB-UniRule"/>
</dbReference>
<dbReference type="Gene3D" id="3.40.50.300">
    <property type="entry name" value="P-loop containing nucleotide triphosphate hydrolases"/>
    <property type="match status" value="2"/>
</dbReference>